<dbReference type="SMART" id="SM00382">
    <property type="entry name" value="AAA"/>
    <property type="match status" value="1"/>
</dbReference>
<dbReference type="RefSeq" id="WP_125127334.1">
    <property type="nucleotide sequence ID" value="NZ_RHJS01000002.1"/>
</dbReference>
<dbReference type="InterPro" id="IPR015854">
    <property type="entry name" value="ABC_transpr_LolD-like"/>
</dbReference>
<keyword evidence="1" id="KW-0813">Transport</keyword>
<dbReference type="AlphaFoldDB" id="A0A426DG23"/>
<dbReference type="FunFam" id="3.40.50.300:FF:000032">
    <property type="entry name" value="Export ABC transporter ATP-binding protein"/>
    <property type="match status" value="1"/>
</dbReference>
<dbReference type="PROSITE" id="PS00211">
    <property type="entry name" value="ABC_TRANSPORTER_1"/>
    <property type="match status" value="1"/>
</dbReference>
<dbReference type="PROSITE" id="PS50893">
    <property type="entry name" value="ABC_TRANSPORTER_2"/>
    <property type="match status" value="1"/>
</dbReference>
<reference evidence="5" key="1">
    <citation type="submission" date="2018-10" db="EMBL/GenBank/DDBJ databases">
        <title>Schaedlerella arabinophila gen. nov. sp. nov., isolated from the mouse intestinal tract and comparative analysis with the genome of the closely related altered Schaedler flora strain ASF502.</title>
        <authorList>
            <person name="Miyake S."/>
            <person name="Soh M."/>
            <person name="Seedorf H."/>
        </authorList>
    </citation>
    <scope>NUCLEOTIDE SEQUENCE [LARGE SCALE GENOMIC DNA]</scope>
    <source>
        <strain evidence="5">DSM 106076</strain>
    </source>
</reference>
<dbReference type="PANTHER" id="PTHR24220:SF86">
    <property type="entry name" value="ABC TRANSPORTER ABCH.1"/>
    <property type="match status" value="1"/>
</dbReference>
<dbReference type="GO" id="GO:0005524">
    <property type="term" value="F:ATP binding"/>
    <property type="evidence" value="ECO:0007669"/>
    <property type="project" value="UniProtKB-KW"/>
</dbReference>
<feature type="domain" description="ABC transporter" evidence="4">
    <location>
        <begin position="6"/>
        <end position="245"/>
    </location>
</feature>
<organism evidence="5 6">
    <name type="scientific">Schaedlerella arabinosiphila</name>
    <dbReference type="NCBI Taxonomy" id="2044587"/>
    <lineage>
        <taxon>Bacteria</taxon>
        <taxon>Bacillati</taxon>
        <taxon>Bacillota</taxon>
        <taxon>Clostridia</taxon>
        <taxon>Lachnospirales</taxon>
        <taxon>Lachnospiraceae</taxon>
        <taxon>Schaedlerella</taxon>
    </lineage>
</organism>
<dbReference type="Gene3D" id="3.40.50.300">
    <property type="entry name" value="P-loop containing nucleotide triphosphate hydrolases"/>
    <property type="match status" value="1"/>
</dbReference>
<dbReference type="InterPro" id="IPR003593">
    <property type="entry name" value="AAA+_ATPase"/>
</dbReference>
<proteinExistence type="predicted"/>
<gene>
    <name evidence="5" type="ORF">EBB54_10270</name>
</gene>
<evidence type="ECO:0000313" key="6">
    <source>
        <dbReference type="Proteomes" id="UP000274920"/>
    </source>
</evidence>
<dbReference type="InterPro" id="IPR017911">
    <property type="entry name" value="MacB-like_ATP-bd"/>
</dbReference>
<sequence>MADTILQGEKITKIFHQGKAEAKVLDGIDIKIYEKDFTVIMGPSGAGKSTLLYSLSGMDQINGGHVLYRGREISSLSEKQMARLRAEEFGFVFQQTHLVSNLTLLENVLVAGYVGKKDSAEKVRERAKNLLQQMDVEEAKDRLPAQVSGGEAQRAAIARAMIGRPGLLFADEPTGALNQANTREVLGLLTDLNREGQSILMVTHDLRAASRGNRILYLEDGKVCDELSLEPYNEMEEKQREREVSQWLSGLRW</sequence>
<evidence type="ECO:0000256" key="2">
    <source>
        <dbReference type="ARBA" id="ARBA00022741"/>
    </source>
</evidence>
<dbReference type="InterPro" id="IPR017871">
    <property type="entry name" value="ABC_transporter-like_CS"/>
</dbReference>
<dbReference type="CDD" id="cd03255">
    <property type="entry name" value="ABC_MJ0796_LolCDE_FtsE"/>
    <property type="match status" value="1"/>
</dbReference>
<protein>
    <submittedName>
        <fullName evidence="5">ABC transporter ATP-binding protein</fullName>
    </submittedName>
</protein>
<dbReference type="GO" id="GO:0022857">
    <property type="term" value="F:transmembrane transporter activity"/>
    <property type="evidence" value="ECO:0007669"/>
    <property type="project" value="UniProtKB-ARBA"/>
</dbReference>
<accession>A0A426DG23</accession>
<dbReference type="InterPro" id="IPR027417">
    <property type="entry name" value="P-loop_NTPase"/>
</dbReference>
<evidence type="ECO:0000256" key="3">
    <source>
        <dbReference type="ARBA" id="ARBA00022840"/>
    </source>
</evidence>
<dbReference type="SUPFAM" id="SSF52540">
    <property type="entry name" value="P-loop containing nucleoside triphosphate hydrolases"/>
    <property type="match status" value="1"/>
</dbReference>
<evidence type="ECO:0000259" key="4">
    <source>
        <dbReference type="PROSITE" id="PS50893"/>
    </source>
</evidence>
<comment type="caution">
    <text evidence="5">The sequence shown here is derived from an EMBL/GenBank/DDBJ whole genome shotgun (WGS) entry which is preliminary data.</text>
</comment>
<dbReference type="InterPro" id="IPR003439">
    <property type="entry name" value="ABC_transporter-like_ATP-bd"/>
</dbReference>
<dbReference type="EMBL" id="RHJS01000002">
    <property type="protein sequence ID" value="RRK31705.1"/>
    <property type="molecule type" value="Genomic_DNA"/>
</dbReference>
<evidence type="ECO:0000256" key="1">
    <source>
        <dbReference type="ARBA" id="ARBA00022448"/>
    </source>
</evidence>
<name>A0A426DG23_9FIRM</name>
<keyword evidence="3 5" id="KW-0067">ATP-binding</keyword>
<dbReference type="GO" id="GO:0005886">
    <property type="term" value="C:plasma membrane"/>
    <property type="evidence" value="ECO:0007669"/>
    <property type="project" value="TreeGrafter"/>
</dbReference>
<dbReference type="GO" id="GO:0016887">
    <property type="term" value="F:ATP hydrolysis activity"/>
    <property type="evidence" value="ECO:0007669"/>
    <property type="project" value="InterPro"/>
</dbReference>
<evidence type="ECO:0000313" key="5">
    <source>
        <dbReference type="EMBL" id="RRK31705.1"/>
    </source>
</evidence>
<dbReference type="GO" id="GO:0098796">
    <property type="term" value="C:membrane protein complex"/>
    <property type="evidence" value="ECO:0007669"/>
    <property type="project" value="UniProtKB-ARBA"/>
</dbReference>
<dbReference type="PANTHER" id="PTHR24220">
    <property type="entry name" value="IMPORT ATP-BINDING PROTEIN"/>
    <property type="match status" value="1"/>
</dbReference>
<keyword evidence="2" id="KW-0547">Nucleotide-binding</keyword>
<dbReference type="Pfam" id="PF00005">
    <property type="entry name" value="ABC_tran"/>
    <property type="match status" value="1"/>
</dbReference>
<keyword evidence="6" id="KW-1185">Reference proteome</keyword>
<dbReference type="Proteomes" id="UP000274920">
    <property type="component" value="Unassembled WGS sequence"/>
</dbReference>